<name>A0ABM4DAC8_HYDVU</name>
<dbReference type="PANTHER" id="PTHR13213:SF2">
    <property type="entry name" value="MYB-BINDING PROTEIN 1A"/>
    <property type="match status" value="1"/>
</dbReference>
<keyword evidence="5" id="KW-1185">Reference proteome</keyword>
<protein>
    <submittedName>
        <fullName evidence="6">Myb-binding protein 1A-like protein isoform X3</fullName>
    </submittedName>
</protein>
<feature type="region of interest" description="Disordered" evidence="4">
    <location>
        <begin position="689"/>
        <end position="754"/>
    </location>
</feature>
<accession>A0ABM4DAC8</accession>
<dbReference type="InterPro" id="IPR007015">
    <property type="entry name" value="DNA_pol_V/MYBBP1A"/>
</dbReference>
<gene>
    <name evidence="6" type="primary">LOC101238922</name>
</gene>
<evidence type="ECO:0000256" key="4">
    <source>
        <dbReference type="SAM" id="MobiDB-lite"/>
    </source>
</evidence>
<sequence length="1150" mass="132610">MAEENSKEVPSNDTRIKIDNKKLMDQFWSLVSLDEGVRIESIKNILEELTNTNNKKEIEYTVQRLVKGLSSGRKAARQGYATALTHVLLCFDQINLAEVFEMMEKFNSVKSSFKGQEERDAYFGQLFGVLCLNQVIVKKKFDSCNDISKKIMEKLCYLMKKKSYLREVVANSICDILNHTEFQFFESNYKTLLESSLTSGWKSCTVEDVMITLKVKSLYQDCLPDTYFSEHWNKSTLLHTKNLEPLSQVLRESTESSHPRVHVIWDVILDHFLAVDLSKFQKFWKIVVEDGLMASTHERKFLAISLLLKVSPKLTVEQVPVVFCEPIIRCLINSRYSNENYLFKAVRDVLQKLQVQIMKNPNQEVIPCIIKALVSKGHFLFDSMTQTKTVEELACKIKTNVAVYTLWLQELFIRGTLDDQQQDNVNPKNIVMCRAFVVYQMLLLVRSNKSLEDDVVLSIATFLFLHGHFTIIKKCKHELHLKVVPKHSIDEFTQGMCKHRFTSVLVELNNHYHQQLTSSKDVFGGVAKDGEFFVTKIIFYAKKLLNLQKYVVLSKTWLPKTYETFSNSIELINIVNGEKGEKDNAMKAKSTEMLFAHSTLQLFSDHEEAIDTLMDLHSCYKKSQIKKKKNAKEPHWTEVLTEILLGFLAQSSYLMRQVVDAVFPTIVPYITQEAFNILVDAVKSKPNQASDVLEGGKENEKDEENEHDDEQVDDEQVDDKQKSEEKEDDDEKNGDDVEDSENSDSENDDENIEIDEKLRADVKIALGDFAVNDENDEDEEEDIDMDTCDPKLLDCMDQALAAVFRSRKQKEVEKKEKKELKKSVIHFKLRVLDLIEIFIKKQAKDPKVLDLVEPLLELIRVSQNHAEEQYLFERTLGIFKNKLCSLHEYPLHSSLDIKSIHDRIERLVVAAKSASSALFVTYVTYAVVYLIRILRGNSDIKEPSPIITRSQRKKKGNKEEKIQQTGIVDEERLVKCLNDAMTEFMTKRSSHLQPVLFVEVIQRFPEIGWKFTENLFHFLYKGCNNFRKVKACEMLKMIFSKKVFDMENHLLNIKKDGLEIFTKIFNESQGDNCTLKAKQFQDLLRLADLFIKLLAKYPKVKAQLDLKGLQQSLNVVLESPIAKRSNSLTAYCNVFLKSLKNISSSIESNA</sequence>
<evidence type="ECO:0000256" key="3">
    <source>
        <dbReference type="ARBA" id="ARBA00023242"/>
    </source>
</evidence>
<proteinExistence type="inferred from homology"/>
<feature type="compositionally biased region" description="Acidic residues" evidence="4">
    <location>
        <begin position="726"/>
        <end position="753"/>
    </location>
</feature>
<evidence type="ECO:0000313" key="5">
    <source>
        <dbReference type="Proteomes" id="UP001652625"/>
    </source>
</evidence>
<dbReference type="InterPro" id="IPR016024">
    <property type="entry name" value="ARM-type_fold"/>
</dbReference>
<reference evidence="6" key="1">
    <citation type="submission" date="2025-08" db="UniProtKB">
        <authorList>
            <consortium name="RefSeq"/>
        </authorList>
    </citation>
    <scope>IDENTIFICATION</scope>
</reference>
<dbReference type="SUPFAM" id="SSF48371">
    <property type="entry name" value="ARM repeat"/>
    <property type="match status" value="1"/>
</dbReference>
<keyword evidence="3" id="KW-0539">Nucleus</keyword>
<dbReference type="GeneID" id="101238922"/>
<evidence type="ECO:0000313" key="6">
    <source>
        <dbReference type="RefSeq" id="XP_065671303.1"/>
    </source>
</evidence>
<organism evidence="5 6">
    <name type="scientific">Hydra vulgaris</name>
    <name type="common">Hydra</name>
    <name type="synonym">Hydra attenuata</name>
    <dbReference type="NCBI Taxonomy" id="6087"/>
    <lineage>
        <taxon>Eukaryota</taxon>
        <taxon>Metazoa</taxon>
        <taxon>Cnidaria</taxon>
        <taxon>Hydrozoa</taxon>
        <taxon>Hydroidolina</taxon>
        <taxon>Anthoathecata</taxon>
        <taxon>Aplanulata</taxon>
        <taxon>Hydridae</taxon>
        <taxon>Hydra</taxon>
    </lineage>
</organism>
<dbReference type="Proteomes" id="UP001652625">
    <property type="component" value="Chromosome 13"/>
</dbReference>
<dbReference type="PANTHER" id="PTHR13213">
    <property type="entry name" value="MYB-BINDING PROTEIN 1A FAMILY MEMBER"/>
    <property type="match status" value="1"/>
</dbReference>
<dbReference type="RefSeq" id="XP_065671303.1">
    <property type="nucleotide sequence ID" value="XM_065815231.1"/>
</dbReference>
<feature type="compositionally biased region" description="Acidic residues" evidence="4">
    <location>
        <begin position="701"/>
        <end position="717"/>
    </location>
</feature>
<comment type="subcellular location">
    <subcellularLocation>
        <location evidence="1">Nucleus</location>
    </subcellularLocation>
</comment>
<evidence type="ECO:0000256" key="2">
    <source>
        <dbReference type="ARBA" id="ARBA00006809"/>
    </source>
</evidence>
<dbReference type="Pfam" id="PF04931">
    <property type="entry name" value="DNA_pol_phi"/>
    <property type="match status" value="1"/>
</dbReference>
<comment type="similarity">
    <text evidence="2">Belongs to the MYBBP1A family.</text>
</comment>
<evidence type="ECO:0000256" key="1">
    <source>
        <dbReference type="ARBA" id="ARBA00004123"/>
    </source>
</evidence>